<dbReference type="Pfam" id="PF00388">
    <property type="entry name" value="PI-PLC-X"/>
    <property type="match status" value="1"/>
</dbReference>
<dbReference type="Proteomes" id="UP000235672">
    <property type="component" value="Unassembled WGS sequence"/>
</dbReference>
<dbReference type="InterPro" id="IPR000909">
    <property type="entry name" value="PLipase_C_PInositol-sp_X_dom"/>
</dbReference>
<dbReference type="PROSITE" id="PS50007">
    <property type="entry name" value="PIPLC_X_DOMAIN"/>
    <property type="match status" value="1"/>
</dbReference>
<dbReference type="InterPro" id="IPR017946">
    <property type="entry name" value="PLC-like_Pdiesterase_TIM-brl"/>
</dbReference>
<dbReference type="SMART" id="SM00148">
    <property type="entry name" value="PLCXc"/>
    <property type="match status" value="1"/>
</dbReference>
<dbReference type="PANTHER" id="PTHR13593">
    <property type="match status" value="1"/>
</dbReference>
<protein>
    <submittedName>
        <fullName evidence="2">Phosphatidylinositol phospholipase-like protein C</fullName>
    </submittedName>
</protein>
<dbReference type="GO" id="GO:0008081">
    <property type="term" value="F:phosphoric diester hydrolase activity"/>
    <property type="evidence" value="ECO:0007669"/>
    <property type="project" value="InterPro"/>
</dbReference>
<gene>
    <name evidence="2" type="ORF">NA56DRAFT_374751</name>
</gene>
<keyword evidence="3" id="KW-1185">Reference proteome</keyword>
<dbReference type="SUPFAM" id="SSF51695">
    <property type="entry name" value="PLC-like phosphodiesterases"/>
    <property type="match status" value="1"/>
</dbReference>
<dbReference type="PANTHER" id="PTHR13593:SF113">
    <property type="entry name" value="SI:DKEY-266F7.9"/>
    <property type="match status" value="1"/>
</dbReference>
<evidence type="ECO:0000259" key="1">
    <source>
        <dbReference type="SMART" id="SM00148"/>
    </source>
</evidence>
<feature type="domain" description="Phosphatidylinositol-specific phospholipase C X" evidence="1">
    <location>
        <begin position="147"/>
        <end position="293"/>
    </location>
</feature>
<dbReference type="GO" id="GO:0006629">
    <property type="term" value="P:lipid metabolic process"/>
    <property type="evidence" value="ECO:0007669"/>
    <property type="project" value="InterPro"/>
</dbReference>
<evidence type="ECO:0000313" key="3">
    <source>
        <dbReference type="Proteomes" id="UP000235672"/>
    </source>
</evidence>
<reference evidence="2 3" key="1">
    <citation type="submission" date="2016-05" db="EMBL/GenBank/DDBJ databases">
        <title>A degradative enzymes factory behind the ericoid mycorrhizal symbiosis.</title>
        <authorList>
            <consortium name="DOE Joint Genome Institute"/>
            <person name="Martino E."/>
            <person name="Morin E."/>
            <person name="Grelet G."/>
            <person name="Kuo A."/>
            <person name="Kohler A."/>
            <person name="Daghino S."/>
            <person name="Barry K."/>
            <person name="Choi C."/>
            <person name="Cichocki N."/>
            <person name="Clum A."/>
            <person name="Copeland A."/>
            <person name="Hainaut M."/>
            <person name="Haridas S."/>
            <person name="Labutti K."/>
            <person name="Lindquist E."/>
            <person name="Lipzen A."/>
            <person name="Khouja H.-R."/>
            <person name="Murat C."/>
            <person name="Ohm R."/>
            <person name="Olson A."/>
            <person name="Spatafora J."/>
            <person name="Veneault-Fourrey C."/>
            <person name="Henrissat B."/>
            <person name="Grigoriev I."/>
            <person name="Martin F."/>
            <person name="Perotto S."/>
        </authorList>
    </citation>
    <scope>NUCLEOTIDE SEQUENCE [LARGE SCALE GENOMIC DNA]</scope>
    <source>
        <strain evidence="2 3">UAMH 7357</strain>
    </source>
</reference>
<accession>A0A2J6PKR0</accession>
<dbReference type="InterPro" id="IPR051057">
    <property type="entry name" value="PI-PLC_domain"/>
</dbReference>
<dbReference type="Gene3D" id="3.20.20.190">
    <property type="entry name" value="Phosphatidylinositol (PI) phosphodiesterase"/>
    <property type="match status" value="1"/>
</dbReference>
<proteinExistence type="predicted"/>
<dbReference type="OrthoDB" id="1046782at2759"/>
<dbReference type="CDD" id="cd08586">
    <property type="entry name" value="PI-PLCc_BcPLC_like"/>
    <property type="match status" value="1"/>
</dbReference>
<dbReference type="AlphaFoldDB" id="A0A2J6PKR0"/>
<evidence type="ECO:0000313" key="2">
    <source>
        <dbReference type="EMBL" id="PMD14600.1"/>
    </source>
</evidence>
<name>A0A2J6PKR0_9HELO</name>
<sequence>MQFELKLLERFEAAQSRGSGGSIAGFTSFTGALSSLVSNITTPSSPQLALKAESFTSEDVSVSIAPFETKSTDIQTNPREVLRLTFEAEGQRYRVDTPTTSQRSTVLIPLSPSPRFEFTAVYLSKSSHLTLYSSTKLESWMGKLKHEIPLSALSIPGTHNSPTHHVALPSVRCQAVSVEEQLNYGVRFLDIRVQPESADDVSKEGLILVHSAFPISLTGTKYFRHLVNTIYSFLDKNPTETVIMSLKREGIGKSTDQHLSKIVKAHYANDRWFTENRIPTLGEARNKIVLIRRFALDESLKGENDGRGWAIDAESWPDNCADGICSSGEIRVQDFYEVSESENIHKKITYSTDQLARAAQAVCPLPGDVEAATAEAAKQPFFMNFLSASNFWRANCWPDRIAAKVNPHIVDHLCRNHNEIEGKGDGSTGIVVCDWVGINGDWDLVRCIVGMNAKLKLR</sequence>
<organism evidence="2 3">
    <name type="scientific">Hyaloscypha hepaticicola</name>
    <dbReference type="NCBI Taxonomy" id="2082293"/>
    <lineage>
        <taxon>Eukaryota</taxon>
        <taxon>Fungi</taxon>
        <taxon>Dikarya</taxon>
        <taxon>Ascomycota</taxon>
        <taxon>Pezizomycotina</taxon>
        <taxon>Leotiomycetes</taxon>
        <taxon>Helotiales</taxon>
        <taxon>Hyaloscyphaceae</taxon>
        <taxon>Hyaloscypha</taxon>
    </lineage>
</organism>
<dbReference type="EMBL" id="KZ613521">
    <property type="protein sequence ID" value="PMD14600.1"/>
    <property type="molecule type" value="Genomic_DNA"/>
</dbReference>